<dbReference type="EMBL" id="BAAAUT010000015">
    <property type="protein sequence ID" value="GAA3131387.1"/>
    <property type="molecule type" value="Genomic_DNA"/>
</dbReference>
<dbReference type="Proteomes" id="UP001500320">
    <property type="component" value="Unassembled WGS sequence"/>
</dbReference>
<dbReference type="PRINTS" id="PR00181">
    <property type="entry name" value="MALTOSEBP"/>
</dbReference>
<evidence type="ECO:0000313" key="7">
    <source>
        <dbReference type="Proteomes" id="UP001500320"/>
    </source>
</evidence>
<organism evidence="6 7">
    <name type="scientific">Planomonospora alba</name>
    <dbReference type="NCBI Taxonomy" id="161354"/>
    <lineage>
        <taxon>Bacteria</taxon>
        <taxon>Bacillati</taxon>
        <taxon>Actinomycetota</taxon>
        <taxon>Actinomycetes</taxon>
        <taxon>Streptosporangiales</taxon>
        <taxon>Streptosporangiaceae</taxon>
        <taxon>Planomonospora</taxon>
    </lineage>
</organism>
<evidence type="ECO:0000313" key="6">
    <source>
        <dbReference type="EMBL" id="GAA3131387.1"/>
    </source>
</evidence>
<evidence type="ECO:0000256" key="4">
    <source>
        <dbReference type="ARBA" id="ARBA00022729"/>
    </source>
</evidence>
<dbReference type="Pfam" id="PF13416">
    <property type="entry name" value="SBP_bac_8"/>
    <property type="match status" value="1"/>
</dbReference>
<accession>A0ABP6N2A5</accession>
<evidence type="ECO:0000256" key="1">
    <source>
        <dbReference type="ARBA" id="ARBA00008520"/>
    </source>
</evidence>
<dbReference type="PROSITE" id="PS51257">
    <property type="entry name" value="PROKAR_LIPOPROTEIN"/>
    <property type="match status" value="1"/>
</dbReference>
<sequence>MIKKACGALAVAAMAAGLAACGGGDGGGEGRTLTFWSYQPLTPQGGQLLEKLRTDFEKANGVTVKLVQIPKDDYNTKLGTAVAGKSAPDAGYLDQPLVSRYAQDGTILQVPAGTIDEKEFYAGGLDTNRVDGKLYGLPLDITTVGLYYNKKLVPAPPKTWDELKQTAERVHAADPKVAGIVVPKGDGYGAWMWPGFVAGAGGTLVDEKAKKVAFDAPPAVEALQLWVDLLKSSPRSITDADKAFENGLAAMTISGPWDISTIKDQFPDLDFGVAPLPYKNEPASNIGGENAVVFSGTKNADLAWKWLKHLTAAENSVALAEAVGGYPANIKGAEIAAGRMGPEHAVFIEALESTRARPAVPEWIQINDEIIAPALEAALTGKATPQQALSDAGAKARTLLGWDG</sequence>
<dbReference type="SUPFAM" id="SSF53850">
    <property type="entry name" value="Periplasmic binding protein-like II"/>
    <property type="match status" value="1"/>
</dbReference>
<name>A0ABP6N2A5_9ACTN</name>
<dbReference type="Gene3D" id="3.40.190.10">
    <property type="entry name" value="Periplasmic binding protein-like II"/>
    <property type="match status" value="1"/>
</dbReference>
<dbReference type="PANTHER" id="PTHR30061">
    <property type="entry name" value="MALTOSE-BINDING PERIPLASMIC PROTEIN"/>
    <property type="match status" value="1"/>
</dbReference>
<evidence type="ECO:0000256" key="2">
    <source>
        <dbReference type="ARBA" id="ARBA00022448"/>
    </source>
</evidence>
<dbReference type="PANTHER" id="PTHR30061:SF50">
    <property type="entry name" value="MALTOSE_MALTODEXTRIN-BINDING PERIPLASMIC PROTEIN"/>
    <property type="match status" value="1"/>
</dbReference>
<dbReference type="InterPro" id="IPR006060">
    <property type="entry name" value="Maltose/Cyclodextrin-bd"/>
</dbReference>
<keyword evidence="4 5" id="KW-0732">Signal</keyword>
<gene>
    <name evidence="6" type="ORF">GCM10010466_22450</name>
</gene>
<dbReference type="CDD" id="cd14748">
    <property type="entry name" value="PBP2_UgpB"/>
    <property type="match status" value="1"/>
</dbReference>
<feature type="chain" id="PRO_5046970022" evidence="5">
    <location>
        <begin position="20"/>
        <end position="404"/>
    </location>
</feature>
<comment type="caution">
    <text evidence="6">The sequence shown here is derived from an EMBL/GenBank/DDBJ whole genome shotgun (WGS) entry which is preliminary data.</text>
</comment>
<keyword evidence="7" id="KW-1185">Reference proteome</keyword>
<protein>
    <submittedName>
        <fullName evidence="6">Extracellular solute-binding protein</fullName>
    </submittedName>
</protein>
<keyword evidence="2" id="KW-0813">Transport</keyword>
<dbReference type="RefSeq" id="WP_344858514.1">
    <property type="nucleotide sequence ID" value="NZ_BAAAUT010000015.1"/>
</dbReference>
<evidence type="ECO:0000256" key="3">
    <source>
        <dbReference type="ARBA" id="ARBA00022597"/>
    </source>
</evidence>
<comment type="similarity">
    <text evidence="1">Belongs to the bacterial solute-binding protein 1 family.</text>
</comment>
<dbReference type="InterPro" id="IPR006059">
    <property type="entry name" value="SBP"/>
</dbReference>
<reference evidence="7" key="1">
    <citation type="journal article" date="2019" name="Int. J. Syst. Evol. Microbiol.">
        <title>The Global Catalogue of Microorganisms (GCM) 10K type strain sequencing project: providing services to taxonomists for standard genome sequencing and annotation.</title>
        <authorList>
            <consortium name="The Broad Institute Genomics Platform"/>
            <consortium name="The Broad Institute Genome Sequencing Center for Infectious Disease"/>
            <person name="Wu L."/>
            <person name="Ma J."/>
        </authorList>
    </citation>
    <scope>NUCLEOTIDE SEQUENCE [LARGE SCALE GENOMIC DNA]</scope>
    <source>
        <strain evidence="7">JCM 9373</strain>
    </source>
</reference>
<feature type="signal peptide" evidence="5">
    <location>
        <begin position="1"/>
        <end position="19"/>
    </location>
</feature>
<proteinExistence type="inferred from homology"/>
<evidence type="ECO:0000256" key="5">
    <source>
        <dbReference type="SAM" id="SignalP"/>
    </source>
</evidence>
<keyword evidence="3" id="KW-0762">Sugar transport</keyword>